<dbReference type="Pfam" id="PF00126">
    <property type="entry name" value="HTH_1"/>
    <property type="match status" value="1"/>
</dbReference>
<evidence type="ECO:0000313" key="7">
    <source>
        <dbReference type="Proteomes" id="UP001055167"/>
    </source>
</evidence>
<reference evidence="6" key="1">
    <citation type="journal article" date="2021" name="Front. Microbiol.">
        <title>Comprehensive Comparative Genomics and Phenotyping of Methylobacterium Species.</title>
        <authorList>
            <person name="Alessa O."/>
            <person name="Ogura Y."/>
            <person name="Fujitani Y."/>
            <person name="Takami H."/>
            <person name="Hayashi T."/>
            <person name="Sahin N."/>
            <person name="Tani A."/>
        </authorList>
    </citation>
    <scope>NUCLEOTIDE SEQUENCE</scope>
    <source>
        <strain evidence="6">KCTC 52305</strain>
    </source>
</reference>
<dbReference type="Gene3D" id="1.10.10.10">
    <property type="entry name" value="Winged helix-like DNA-binding domain superfamily/Winged helix DNA-binding domain"/>
    <property type="match status" value="1"/>
</dbReference>
<keyword evidence="2" id="KW-0805">Transcription regulation</keyword>
<dbReference type="InterPro" id="IPR036390">
    <property type="entry name" value="WH_DNA-bd_sf"/>
</dbReference>
<dbReference type="InterPro" id="IPR036388">
    <property type="entry name" value="WH-like_DNA-bd_sf"/>
</dbReference>
<dbReference type="InterPro" id="IPR000847">
    <property type="entry name" value="LysR_HTH_N"/>
</dbReference>
<dbReference type="InterPro" id="IPR005119">
    <property type="entry name" value="LysR_subst-bd"/>
</dbReference>
<dbReference type="EMBL" id="BPQH01000045">
    <property type="protein sequence ID" value="GJD54008.1"/>
    <property type="molecule type" value="Genomic_DNA"/>
</dbReference>
<dbReference type="PROSITE" id="PS50931">
    <property type="entry name" value="HTH_LYSR"/>
    <property type="match status" value="1"/>
</dbReference>
<evidence type="ECO:0000256" key="3">
    <source>
        <dbReference type="ARBA" id="ARBA00023125"/>
    </source>
</evidence>
<dbReference type="Proteomes" id="UP001055167">
    <property type="component" value="Unassembled WGS sequence"/>
</dbReference>
<reference evidence="6" key="2">
    <citation type="submission" date="2021-08" db="EMBL/GenBank/DDBJ databases">
        <authorList>
            <person name="Tani A."/>
            <person name="Ola A."/>
            <person name="Ogura Y."/>
            <person name="Katsura K."/>
            <person name="Hayashi T."/>
        </authorList>
    </citation>
    <scope>NUCLEOTIDE SEQUENCE</scope>
    <source>
        <strain evidence="6">KCTC 52305</strain>
    </source>
</reference>
<proteinExistence type="inferred from homology"/>
<protein>
    <submittedName>
        <fullName evidence="6">HTH-type transcriptional regulator GltC</fullName>
    </submittedName>
</protein>
<dbReference type="SUPFAM" id="SSF46785">
    <property type="entry name" value="Winged helix' DNA-binding domain"/>
    <property type="match status" value="1"/>
</dbReference>
<sequence length="310" mass="33650">MTTPPPDWTSLRLYLTALELGSIAKAAEYCSIANSAAAKRIQVLEARARVGLIERHARGIIATAAGEVFARHARGLMDLARRLEEDMDAFAAGGAGSVRLLATASSIGGHDLAERLAAFARLYPRIVVDLRELTSAPILQELIEGRGDIGIVTTNARVPAGLEARPWREDRLLAIVSRDHPLAGRTALRFSEVLEHPLVDVLEIGALSLLLTEAAQELGRKPDYRYRVTSMDAARRLVAAGLAVNVMPDRMIVPYLDRFGVLGIAIDEPWALRRLRLVARAADALPGPARILADHLMDCSIAYHDAEPPS</sequence>
<keyword evidence="7" id="KW-1185">Reference proteome</keyword>
<dbReference type="PANTHER" id="PTHR30419">
    <property type="entry name" value="HTH-TYPE TRANSCRIPTIONAL REGULATOR YBHD"/>
    <property type="match status" value="1"/>
</dbReference>
<evidence type="ECO:0000256" key="4">
    <source>
        <dbReference type="ARBA" id="ARBA00023163"/>
    </source>
</evidence>
<comment type="similarity">
    <text evidence="1">Belongs to the LysR transcriptional regulatory family.</text>
</comment>
<gene>
    <name evidence="6" type="primary">gltC_3</name>
    <name evidence="6" type="ORF">OPKNFCMD_6788</name>
</gene>
<dbReference type="SUPFAM" id="SSF53850">
    <property type="entry name" value="Periplasmic binding protein-like II"/>
    <property type="match status" value="1"/>
</dbReference>
<keyword evidence="3" id="KW-0238">DNA-binding</keyword>
<keyword evidence="4" id="KW-0804">Transcription</keyword>
<dbReference type="InterPro" id="IPR050950">
    <property type="entry name" value="HTH-type_LysR_regulators"/>
</dbReference>
<dbReference type="RefSeq" id="WP_162501538.1">
    <property type="nucleotide sequence ID" value="NZ_BPQH01000045.1"/>
</dbReference>
<accession>A0ABQ4R8E6</accession>
<evidence type="ECO:0000256" key="1">
    <source>
        <dbReference type="ARBA" id="ARBA00009437"/>
    </source>
</evidence>
<organism evidence="6 7">
    <name type="scientific">Methylobacterium crusticola</name>
    <dbReference type="NCBI Taxonomy" id="1697972"/>
    <lineage>
        <taxon>Bacteria</taxon>
        <taxon>Pseudomonadati</taxon>
        <taxon>Pseudomonadota</taxon>
        <taxon>Alphaproteobacteria</taxon>
        <taxon>Hyphomicrobiales</taxon>
        <taxon>Methylobacteriaceae</taxon>
        <taxon>Methylobacterium</taxon>
    </lineage>
</organism>
<evidence type="ECO:0000313" key="6">
    <source>
        <dbReference type="EMBL" id="GJD54008.1"/>
    </source>
</evidence>
<dbReference type="Pfam" id="PF03466">
    <property type="entry name" value="LysR_substrate"/>
    <property type="match status" value="1"/>
</dbReference>
<feature type="domain" description="HTH lysR-type" evidence="5">
    <location>
        <begin position="6"/>
        <end position="63"/>
    </location>
</feature>
<dbReference type="Gene3D" id="3.40.190.10">
    <property type="entry name" value="Periplasmic binding protein-like II"/>
    <property type="match status" value="2"/>
</dbReference>
<dbReference type="PANTHER" id="PTHR30419:SF2">
    <property type="entry name" value="LYSR FAMILY TRANSCRIPTIONAL REGULATOR"/>
    <property type="match status" value="1"/>
</dbReference>
<comment type="caution">
    <text evidence="6">The sequence shown here is derived from an EMBL/GenBank/DDBJ whole genome shotgun (WGS) entry which is preliminary data.</text>
</comment>
<evidence type="ECO:0000256" key="2">
    <source>
        <dbReference type="ARBA" id="ARBA00023015"/>
    </source>
</evidence>
<evidence type="ECO:0000259" key="5">
    <source>
        <dbReference type="PROSITE" id="PS50931"/>
    </source>
</evidence>
<name>A0ABQ4R8E6_9HYPH</name>